<name>A0A067P5Z8_9AGAM</name>
<sequence>MAMVTAFRAQDAYQVLELVQEQIVRWCTSAPGGRDGQDDVIPAGNTLNATEVATTQAKKLLAPRKTALRTLNVPRY</sequence>
<proteinExistence type="predicted"/>
<dbReference type="HOGENOM" id="CLU_2654838_0_0_1"/>
<evidence type="ECO:0000313" key="2">
    <source>
        <dbReference type="Proteomes" id="UP000027265"/>
    </source>
</evidence>
<dbReference type="EMBL" id="KL197764">
    <property type="protein sequence ID" value="KDQ50214.1"/>
    <property type="molecule type" value="Genomic_DNA"/>
</dbReference>
<gene>
    <name evidence="1" type="ORF">JAAARDRAFT_211880</name>
</gene>
<dbReference type="InParanoid" id="A0A067P5Z8"/>
<accession>A0A067P5Z8</accession>
<organism evidence="1 2">
    <name type="scientific">Jaapia argillacea MUCL 33604</name>
    <dbReference type="NCBI Taxonomy" id="933084"/>
    <lineage>
        <taxon>Eukaryota</taxon>
        <taxon>Fungi</taxon>
        <taxon>Dikarya</taxon>
        <taxon>Basidiomycota</taxon>
        <taxon>Agaricomycotina</taxon>
        <taxon>Agaricomycetes</taxon>
        <taxon>Agaricomycetidae</taxon>
        <taxon>Jaapiales</taxon>
        <taxon>Jaapiaceae</taxon>
        <taxon>Jaapia</taxon>
    </lineage>
</organism>
<keyword evidence="2" id="KW-1185">Reference proteome</keyword>
<evidence type="ECO:0000313" key="1">
    <source>
        <dbReference type="EMBL" id="KDQ50214.1"/>
    </source>
</evidence>
<dbReference type="AlphaFoldDB" id="A0A067P5Z8"/>
<reference evidence="2" key="1">
    <citation type="journal article" date="2014" name="Proc. Natl. Acad. Sci. U.S.A.">
        <title>Extensive sampling of basidiomycete genomes demonstrates inadequacy of the white-rot/brown-rot paradigm for wood decay fungi.</title>
        <authorList>
            <person name="Riley R."/>
            <person name="Salamov A.A."/>
            <person name="Brown D.W."/>
            <person name="Nagy L.G."/>
            <person name="Floudas D."/>
            <person name="Held B.W."/>
            <person name="Levasseur A."/>
            <person name="Lombard V."/>
            <person name="Morin E."/>
            <person name="Otillar R."/>
            <person name="Lindquist E.A."/>
            <person name="Sun H."/>
            <person name="LaButti K.M."/>
            <person name="Schmutz J."/>
            <person name="Jabbour D."/>
            <person name="Luo H."/>
            <person name="Baker S.E."/>
            <person name="Pisabarro A.G."/>
            <person name="Walton J.D."/>
            <person name="Blanchette R.A."/>
            <person name="Henrissat B."/>
            <person name="Martin F."/>
            <person name="Cullen D."/>
            <person name="Hibbett D.S."/>
            <person name="Grigoriev I.V."/>
        </authorList>
    </citation>
    <scope>NUCLEOTIDE SEQUENCE [LARGE SCALE GENOMIC DNA]</scope>
    <source>
        <strain evidence="2">MUCL 33604</strain>
    </source>
</reference>
<dbReference type="Proteomes" id="UP000027265">
    <property type="component" value="Unassembled WGS sequence"/>
</dbReference>
<protein>
    <submittedName>
        <fullName evidence="1">Uncharacterized protein</fullName>
    </submittedName>
</protein>